<dbReference type="Proteomes" id="UP000293291">
    <property type="component" value="Unassembled WGS sequence"/>
</dbReference>
<organism evidence="1 2">
    <name type="scientific">Nocardioides ganghwensis</name>
    <dbReference type="NCBI Taxonomy" id="252230"/>
    <lineage>
        <taxon>Bacteria</taxon>
        <taxon>Bacillati</taxon>
        <taxon>Actinomycetota</taxon>
        <taxon>Actinomycetes</taxon>
        <taxon>Propionibacteriales</taxon>
        <taxon>Nocardioidaceae</taxon>
        <taxon>Nocardioides</taxon>
    </lineage>
</organism>
<name>A0A4Q2SDL9_9ACTN</name>
<reference evidence="1 2" key="1">
    <citation type="submission" date="2019-01" db="EMBL/GenBank/DDBJ databases">
        <title>Novel species of Nocardioides.</title>
        <authorList>
            <person name="Liu Q."/>
            <person name="Xin Y.-H."/>
        </authorList>
    </citation>
    <scope>NUCLEOTIDE SEQUENCE [LARGE SCALE GENOMIC DNA]</scope>
    <source>
        <strain evidence="1 2">CGMCC 4.6875</strain>
    </source>
</reference>
<dbReference type="OrthoDB" id="2369748at2"/>
<dbReference type="EMBL" id="SDWU01000014">
    <property type="protein sequence ID" value="RYC00740.1"/>
    <property type="molecule type" value="Genomic_DNA"/>
</dbReference>
<dbReference type="RefSeq" id="WP_129455735.1">
    <property type="nucleotide sequence ID" value="NZ_JACXYX010000015.1"/>
</dbReference>
<accession>A0A4Q2SDL9</accession>
<proteinExistence type="predicted"/>
<sequence length="280" mass="31127">MREHVRFALLRFFRRYARPVLGPGMLWMNTAGSHGYHRARPADVPVTAYCVYRSTNADAVATLVDGLPSGSLVHLHALDRVAPILDQFTREIGPGARIPLLQNLLDKYPPVLEQHVVIADDDVTFIGTGARRFPGLGVLAEFDICQPAHTPDSEHSFRVTRAEPLSTARETTFVEVGPVVLLSPKAQALVLPFPEDAQMGWGLDVQWSGLRRNGLRLGVIDATPVHHFGRVAADYDTGPEAEVNARYLREAEVASVHDLAHNTGRTWRPWQRAPRWTGER</sequence>
<protein>
    <submittedName>
        <fullName evidence="1">Uncharacterized protein</fullName>
    </submittedName>
</protein>
<gene>
    <name evidence="1" type="ORF">EUA07_13680</name>
</gene>
<evidence type="ECO:0000313" key="2">
    <source>
        <dbReference type="Proteomes" id="UP000293291"/>
    </source>
</evidence>
<dbReference type="AlphaFoldDB" id="A0A4Q2SDL9"/>
<comment type="caution">
    <text evidence="1">The sequence shown here is derived from an EMBL/GenBank/DDBJ whole genome shotgun (WGS) entry which is preliminary data.</text>
</comment>
<keyword evidence="2" id="KW-1185">Reference proteome</keyword>
<evidence type="ECO:0000313" key="1">
    <source>
        <dbReference type="EMBL" id="RYC00740.1"/>
    </source>
</evidence>